<dbReference type="PRINTS" id="PR00380">
    <property type="entry name" value="KINESINHEAVY"/>
</dbReference>
<dbReference type="PANTHER" id="PTHR47969:SF9">
    <property type="entry name" value="KINESIN-LIKE PROTEIN"/>
    <property type="match status" value="1"/>
</dbReference>
<evidence type="ECO:0000313" key="10">
    <source>
        <dbReference type="Ensembl" id="ENSEBUP00000025525.1"/>
    </source>
</evidence>
<dbReference type="InterPro" id="IPR019821">
    <property type="entry name" value="Kinesin_motor_CS"/>
</dbReference>
<dbReference type="GO" id="GO:0005524">
    <property type="term" value="F:ATP binding"/>
    <property type="evidence" value="ECO:0007669"/>
    <property type="project" value="UniProtKB-UniRule"/>
</dbReference>
<dbReference type="GO" id="GO:0007052">
    <property type="term" value="P:mitotic spindle organization"/>
    <property type="evidence" value="ECO:0007669"/>
    <property type="project" value="TreeGrafter"/>
</dbReference>
<feature type="binding site" evidence="7">
    <location>
        <begin position="109"/>
        <end position="116"/>
    </location>
    <ligand>
        <name>ATP</name>
        <dbReference type="ChEBI" id="CHEBI:30616"/>
    </ligand>
</feature>
<dbReference type="InterPro" id="IPR027417">
    <property type="entry name" value="P-loop_NTPase"/>
</dbReference>
<dbReference type="GeneTree" id="ENSGT00940000159632"/>
<dbReference type="GO" id="GO:0007018">
    <property type="term" value="P:microtubule-based movement"/>
    <property type="evidence" value="ECO:0007669"/>
    <property type="project" value="InterPro"/>
</dbReference>
<organism evidence="10 11">
    <name type="scientific">Eptatretus burgeri</name>
    <name type="common">Inshore hagfish</name>
    <dbReference type="NCBI Taxonomy" id="7764"/>
    <lineage>
        <taxon>Eukaryota</taxon>
        <taxon>Metazoa</taxon>
        <taxon>Chordata</taxon>
        <taxon>Craniata</taxon>
        <taxon>Vertebrata</taxon>
        <taxon>Cyclostomata</taxon>
        <taxon>Myxini</taxon>
        <taxon>Myxiniformes</taxon>
        <taxon>Myxinidae</taxon>
        <taxon>Eptatretinae</taxon>
        <taxon>Eptatretus</taxon>
    </lineage>
</organism>
<dbReference type="InterPro" id="IPR010994">
    <property type="entry name" value="RuvA_2-like"/>
</dbReference>
<evidence type="ECO:0000313" key="11">
    <source>
        <dbReference type="Proteomes" id="UP000694388"/>
    </source>
</evidence>
<dbReference type="Pfam" id="PF00225">
    <property type="entry name" value="Kinesin"/>
    <property type="match status" value="1"/>
</dbReference>
<protein>
    <recommendedName>
        <fullName evidence="8">Kinesin-like protein</fullName>
    </recommendedName>
</protein>
<dbReference type="PROSITE" id="PS50067">
    <property type="entry name" value="KINESIN_MOTOR_2"/>
    <property type="match status" value="1"/>
</dbReference>
<keyword evidence="11" id="KW-1185">Reference proteome</keyword>
<dbReference type="SUPFAM" id="SSF47781">
    <property type="entry name" value="RuvA domain 2-like"/>
    <property type="match status" value="1"/>
</dbReference>
<dbReference type="Ensembl" id="ENSEBUT00000026085.1">
    <property type="protein sequence ID" value="ENSEBUP00000025509.1"/>
    <property type="gene ID" value="ENSEBUG00000015727.1"/>
</dbReference>
<evidence type="ECO:0000256" key="1">
    <source>
        <dbReference type="ARBA" id="ARBA00004245"/>
    </source>
</evidence>
<dbReference type="Ensembl" id="ENSEBUT00000026101.1">
    <property type="protein sequence ID" value="ENSEBUP00000025525.1"/>
    <property type="gene ID" value="ENSEBUG00000015727.1"/>
</dbReference>
<dbReference type="GO" id="GO:0005875">
    <property type="term" value="C:microtubule associated complex"/>
    <property type="evidence" value="ECO:0007669"/>
    <property type="project" value="TreeGrafter"/>
</dbReference>
<keyword evidence="5 7" id="KW-0505">Motor protein</keyword>
<keyword evidence="6" id="KW-0206">Cytoskeleton</keyword>
<dbReference type="GO" id="GO:0003777">
    <property type="term" value="F:microtubule motor activity"/>
    <property type="evidence" value="ECO:0007669"/>
    <property type="project" value="InterPro"/>
</dbReference>
<proteinExistence type="inferred from homology"/>
<evidence type="ECO:0000256" key="5">
    <source>
        <dbReference type="ARBA" id="ARBA00023175"/>
    </source>
</evidence>
<keyword evidence="3 7" id="KW-0547">Nucleotide-binding</keyword>
<reference evidence="10" key="1">
    <citation type="submission" date="2025-05" db="UniProtKB">
        <authorList>
            <consortium name="Ensembl"/>
        </authorList>
    </citation>
    <scope>IDENTIFICATION</scope>
</reference>
<dbReference type="Proteomes" id="UP000694388">
    <property type="component" value="Unplaced"/>
</dbReference>
<dbReference type="InterPro" id="IPR001752">
    <property type="entry name" value="Kinesin_motor_dom"/>
</dbReference>
<evidence type="ECO:0000256" key="2">
    <source>
        <dbReference type="ARBA" id="ARBA00022701"/>
    </source>
</evidence>
<keyword evidence="4 7" id="KW-0067">ATP-binding</keyword>
<dbReference type="InterPro" id="IPR027640">
    <property type="entry name" value="Kinesin-like_fam"/>
</dbReference>
<comment type="subcellular location">
    <subcellularLocation>
        <location evidence="1">Cytoplasm</location>
        <location evidence="1">Cytoskeleton</location>
    </subcellularLocation>
</comment>
<evidence type="ECO:0000256" key="4">
    <source>
        <dbReference type="ARBA" id="ARBA00022840"/>
    </source>
</evidence>
<accession>A0A8C4R657</accession>
<dbReference type="SUPFAM" id="SSF52540">
    <property type="entry name" value="P-loop containing nucleoside triphosphate hydrolases"/>
    <property type="match status" value="1"/>
</dbReference>
<dbReference type="Pfam" id="PF12836">
    <property type="entry name" value="HHH_3"/>
    <property type="match status" value="1"/>
</dbReference>
<dbReference type="PANTHER" id="PTHR47969">
    <property type="entry name" value="CHROMOSOME-ASSOCIATED KINESIN KIF4A-RELATED"/>
    <property type="match status" value="1"/>
</dbReference>
<comment type="similarity">
    <text evidence="7 8">Belongs to the TRAFAC class myosin-kinesin ATPase superfamily. Kinesin family.</text>
</comment>
<evidence type="ECO:0000256" key="7">
    <source>
        <dbReference type="PROSITE-ProRule" id="PRU00283"/>
    </source>
</evidence>
<dbReference type="GO" id="GO:0008017">
    <property type="term" value="F:microtubule binding"/>
    <property type="evidence" value="ECO:0007669"/>
    <property type="project" value="InterPro"/>
</dbReference>
<sequence length="579" mass="64689">MLYNLTILIPLYCWNQDMDKPDSERSKVKVAVRQRPFLHSSEREEPCLRILDKQSVSIMNYRDRRESVVYSFDWCYGPDNSQQELYEEAVKPELSHVLRGQNASVFAYGPTGTGKTYTMVGTSGNPGVIPRAVGDLLHASQATAQTKLWAVCISISYLEIYQEKVRDLLDTNKQDLPIRQDRNGAILVPGLTERVVDSYAQFERIFMAASRHRMTASTQLNHTSSRSHSLLMLRVVKTEQVTPFRRFFGKLHLVDLAGSEDNRRTGNSGVRLKESGSINSSLFALSKVVDALNQGFTFVPYRESKLTRLLQDSLGGSAHTVMVTNLAPEQHFLFDSTSALNFASKSKLVVNRPLTLQSQQPVMKRRLSNNDGELGRNATLATALGAENTSLIGPLLKQQKTFQMEVWERLESIERLVSHGNVQPVGLARNALKERNQQQCQPLKCGSNLMGVQPGTAGGDSMPVGVIAPFGQPRDVHPNAFLPTAVCDSEGSVKVYEAVDSNALHFNEKQKQLVLDILNHGNVRQLKALQKVGEKRAKLIISWREEHGPFTEMEDLTKVEGLTSKVVNSFWTANVMCNM</sequence>
<feature type="domain" description="Kinesin motor" evidence="9">
    <location>
        <begin position="27"/>
        <end position="349"/>
    </location>
</feature>
<dbReference type="Gene3D" id="3.40.850.10">
    <property type="entry name" value="Kinesin motor domain"/>
    <property type="match status" value="1"/>
</dbReference>
<dbReference type="GO" id="GO:0051231">
    <property type="term" value="P:spindle elongation"/>
    <property type="evidence" value="ECO:0007669"/>
    <property type="project" value="TreeGrafter"/>
</dbReference>
<dbReference type="Gene3D" id="1.10.150.280">
    <property type="entry name" value="AF1531-like domain"/>
    <property type="match status" value="1"/>
</dbReference>
<dbReference type="AlphaFoldDB" id="A0A8C4R657"/>
<evidence type="ECO:0000259" key="9">
    <source>
        <dbReference type="PROSITE" id="PS50067"/>
    </source>
</evidence>
<dbReference type="GO" id="GO:0005874">
    <property type="term" value="C:microtubule"/>
    <property type="evidence" value="ECO:0007669"/>
    <property type="project" value="UniProtKB-KW"/>
</dbReference>
<dbReference type="InterPro" id="IPR036961">
    <property type="entry name" value="Kinesin_motor_dom_sf"/>
</dbReference>
<dbReference type="SMART" id="SM00129">
    <property type="entry name" value="KISc"/>
    <property type="match status" value="1"/>
</dbReference>
<evidence type="ECO:0000256" key="8">
    <source>
        <dbReference type="RuleBase" id="RU000394"/>
    </source>
</evidence>
<evidence type="ECO:0000256" key="3">
    <source>
        <dbReference type="ARBA" id="ARBA00022741"/>
    </source>
</evidence>
<keyword evidence="6" id="KW-0963">Cytoplasm</keyword>
<name>A0A8C4R657_EPTBU</name>
<keyword evidence="2 8" id="KW-0493">Microtubule</keyword>
<evidence type="ECO:0000256" key="6">
    <source>
        <dbReference type="ARBA" id="ARBA00023212"/>
    </source>
</evidence>
<dbReference type="PROSITE" id="PS00411">
    <property type="entry name" value="KINESIN_MOTOR_1"/>
    <property type="match status" value="1"/>
</dbReference>